<dbReference type="STRING" id="1295533.A0A1E3I2D8"/>
<keyword evidence="10" id="KW-1185">Reference proteome</keyword>
<evidence type="ECO:0000256" key="1">
    <source>
        <dbReference type="ARBA" id="ARBA00006336"/>
    </source>
</evidence>
<dbReference type="GO" id="GO:0019363">
    <property type="term" value="P:pyridine nucleotide biosynthetic process"/>
    <property type="evidence" value="ECO:0007669"/>
    <property type="project" value="UniProtKB-KW"/>
</dbReference>
<reference evidence="9 10" key="1">
    <citation type="submission" date="2016-06" db="EMBL/GenBank/DDBJ databases">
        <title>Evolution of pathogenesis and genome organization in the Tremellales.</title>
        <authorList>
            <person name="Cuomo C."/>
            <person name="Litvintseva A."/>
            <person name="Heitman J."/>
            <person name="Chen Y."/>
            <person name="Sun S."/>
            <person name="Springer D."/>
            <person name="Dromer F."/>
            <person name="Young S."/>
            <person name="Zeng Q."/>
            <person name="Chapman S."/>
            <person name="Gujja S."/>
            <person name="Saif S."/>
            <person name="Birren B."/>
        </authorList>
    </citation>
    <scope>NUCLEOTIDE SEQUENCE [LARGE SCALE GENOMIC DNA]</scope>
    <source>
        <strain evidence="9 10">CBS 6039</strain>
    </source>
</reference>
<proteinExistence type="inferred from homology"/>
<name>A0A1E3I2D8_9TREE</name>
<evidence type="ECO:0000313" key="10">
    <source>
        <dbReference type="Proteomes" id="UP000094065"/>
    </source>
</evidence>
<dbReference type="Gene3D" id="3.40.50.850">
    <property type="entry name" value="Isochorismatase-like"/>
    <property type="match status" value="1"/>
</dbReference>
<dbReference type="GO" id="GO:0008936">
    <property type="term" value="F:nicotinamidase activity"/>
    <property type="evidence" value="ECO:0007669"/>
    <property type="project" value="UniProtKB-EC"/>
</dbReference>
<comment type="similarity">
    <text evidence="1">Belongs to the isochorismatase family.</text>
</comment>
<organism evidence="9 10">
    <name type="scientific">Cryptococcus amylolentus CBS 6039</name>
    <dbReference type="NCBI Taxonomy" id="1295533"/>
    <lineage>
        <taxon>Eukaryota</taxon>
        <taxon>Fungi</taxon>
        <taxon>Dikarya</taxon>
        <taxon>Basidiomycota</taxon>
        <taxon>Agaricomycotina</taxon>
        <taxon>Tremellomycetes</taxon>
        <taxon>Tremellales</taxon>
        <taxon>Cryptococcaceae</taxon>
        <taxon>Cryptococcus</taxon>
    </lineage>
</organism>
<gene>
    <name evidence="9" type="ORF">L202_01075</name>
</gene>
<evidence type="ECO:0000256" key="3">
    <source>
        <dbReference type="ARBA" id="ARBA00022723"/>
    </source>
</evidence>
<dbReference type="InterPro" id="IPR000868">
    <property type="entry name" value="Isochorismatase-like_dom"/>
</dbReference>
<evidence type="ECO:0000256" key="5">
    <source>
        <dbReference type="ARBA" id="ARBA00037900"/>
    </source>
</evidence>
<dbReference type="GeneID" id="30152384"/>
<evidence type="ECO:0000259" key="8">
    <source>
        <dbReference type="Pfam" id="PF00857"/>
    </source>
</evidence>
<feature type="domain" description="Isochorismatase-like" evidence="8">
    <location>
        <begin position="162"/>
        <end position="230"/>
    </location>
</feature>
<dbReference type="Pfam" id="PF00857">
    <property type="entry name" value="Isochorismatase"/>
    <property type="match status" value="2"/>
</dbReference>
<dbReference type="OrthoDB" id="1739143at2759"/>
<protein>
    <recommendedName>
        <fullName evidence="6">nicotinamidase</fullName>
        <ecNumber evidence="6">3.5.1.19</ecNumber>
    </recommendedName>
    <alternativeName>
        <fullName evidence="7">Nicotinamide deamidase</fullName>
    </alternativeName>
</protein>
<evidence type="ECO:0000256" key="4">
    <source>
        <dbReference type="ARBA" id="ARBA00022801"/>
    </source>
</evidence>
<dbReference type="RefSeq" id="XP_018996803.1">
    <property type="nucleotide sequence ID" value="XM_019134376.1"/>
</dbReference>
<accession>A0A1E3I2D8</accession>
<keyword evidence="2" id="KW-0662">Pyridine nucleotide biosynthesis</keyword>
<dbReference type="AlphaFoldDB" id="A0A1E3I2D8"/>
<sequence>MSDTALIIVDVQNDFLPPSGSLAVPNGRAVLPVIEELLAPEWEWGLVIASQDYHPPSHISFASSHPPHQPFSELVLPKHDSRNATYTQTLWPDHCVQGTTGAEIDAFLGKAFKNRGGVRVVRKGTDPRIEAYSAFEGDVLSQSYPAPPDAKPPKVVPNGPSALTDFLRDSKIERTVIVGLATDYCVNQTAISSILSGFPTALLTPAMRGISPEGTAATLTALEGMGGAIIGRDGNGEGWRSQLHEWLK</sequence>
<dbReference type="InterPro" id="IPR052347">
    <property type="entry name" value="Isochorismatase_Nicotinamidase"/>
</dbReference>
<keyword evidence="4" id="KW-0378">Hydrolase</keyword>
<dbReference type="PANTHER" id="PTHR11080:SF2">
    <property type="entry name" value="LD05707P"/>
    <property type="match status" value="1"/>
</dbReference>
<dbReference type="PANTHER" id="PTHR11080">
    <property type="entry name" value="PYRAZINAMIDASE/NICOTINAMIDASE"/>
    <property type="match status" value="1"/>
</dbReference>
<dbReference type="Proteomes" id="UP000094065">
    <property type="component" value="Unassembled WGS sequence"/>
</dbReference>
<evidence type="ECO:0000256" key="2">
    <source>
        <dbReference type="ARBA" id="ARBA00022642"/>
    </source>
</evidence>
<comment type="pathway">
    <text evidence="5">Cofactor biosynthesis; nicotinate biosynthesis; nicotinate from nicotinamide: step 1/1.</text>
</comment>
<keyword evidence="3" id="KW-0479">Metal-binding</keyword>
<evidence type="ECO:0000256" key="6">
    <source>
        <dbReference type="ARBA" id="ARBA00039017"/>
    </source>
</evidence>
<dbReference type="SUPFAM" id="SSF52499">
    <property type="entry name" value="Isochorismatase-like hydrolases"/>
    <property type="match status" value="1"/>
</dbReference>
<dbReference type="EMBL" id="AWGJ01000002">
    <property type="protein sequence ID" value="ODN82803.1"/>
    <property type="molecule type" value="Genomic_DNA"/>
</dbReference>
<dbReference type="EC" id="3.5.1.19" evidence="6"/>
<evidence type="ECO:0000256" key="7">
    <source>
        <dbReference type="ARBA" id="ARBA00043224"/>
    </source>
</evidence>
<comment type="caution">
    <text evidence="9">The sequence shown here is derived from an EMBL/GenBank/DDBJ whole genome shotgun (WGS) entry which is preliminary data.</text>
</comment>
<dbReference type="InterPro" id="IPR036380">
    <property type="entry name" value="Isochorismatase-like_sf"/>
</dbReference>
<dbReference type="GO" id="GO:0046872">
    <property type="term" value="F:metal ion binding"/>
    <property type="evidence" value="ECO:0007669"/>
    <property type="project" value="UniProtKB-KW"/>
</dbReference>
<evidence type="ECO:0000313" key="9">
    <source>
        <dbReference type="EMBL" id="ODN82803.1"/>
    </source>
</evidence>
<feature type="domain" description="Isochorismatase-like" evidence="8">
    <location>
        <begin position="4"/>
        <end position="109"/>
    </location>
</feature>